<name>A0ABY7F6L5_MYAAR</name>
<dbReference type="EMBL" id="CP111021">
    <property type="protein sequence ID" value="WAR17467.1"/>
    <property type="molecule type" value="Genomic_DNA"/>
</dbReference>
<organism evidence="2 3">
    <name type="scientific">Mya arenaria</name>
    <name type="common">Soft-shell clam</name>
    <dbReference type="NCBI Taxonomy" id="6604"/>
    <lineage>
        <taxon>Eukaryota</taxon>
        <taxon>Metazoa</taxon>
        <taxon>Spiralia</taxon>
        <taxon>Lophotrochozoa</taxon>
        <taxon>Mollusca</taxon>
        <taxon>Bivalvia</taxon>
        <taxon>Autobranchia</taxon>
        <taxon>Heteroconchia</taxon>
        <taxon>Euheterodonta</taxon>
        <taxon>Imparidentia</taxon>
        <taxon>Neoheterodontei</taxon>
        <taxon>Myida</taxon>
        <taxon>Myoidea</taxon>
        <taxon>Myidae</taxon>
        <taxon>Mya</taxon>
    </lineage>
</organism>
<protein>
    <submittedName>
        <fullName evidence="2">Uncharacterized protein</fullName>
    </submittedName>
</protein>
<evidence type="ECO:0000313" key="1">
    <source>
        <dbReference type="EMBL" id="WAR17467.1"/>
    </source>
</evidence>
<reference evidence="2" key="1">
    <citation type="submission" date="2022-11" db="EMBL/GenBank/DDBJ databases">
        <title>Centuries of genome instability and evolution in soft-shell clam transmissible cancer (bioRxiv).</title>
        <authorList>
            <person name="Hart S.F.M."/>
            <person name="Yonemitsu M.A."/>
            <person name="Giersch R.M."/>
            <person name="Beal B.F."/>
            <person name="Arriagada G."/>
            <person name="Davis B.W."/>
            <person name="Ostrander E.A."/>
            <person name="Goff S.P."/>
            <person name="Metzger M.J."/>
        </authorList>
    </citation>
    <scope>NUCLEOTIDE SEQUENCE</scope>
    <source>
        <strain evidence="2">MELC-2E11</strain>
        <tissue evidence="2">Siphon/mantle</tissue>
    </source>
</reference>
<sequence length="209" mass="23530">MTLVLGHQLMHQTKCIHVFGELCRIARGGEMPPMAIISIKTLGYCLYQLTLAQSLATVNDNHFQNYKRYVMEIFSALNNEEIKRQVAVFIDKVERINIDENDRRLSEEFIRQWELACSRYSNYFFDDSAIVMKTLDLHILRAPQGSTVVPLPAFISQGATVVPASIAQGVTAVPLQASISHGSTIVPLPAFVCQGESDRRMRSRVTSVW</sequence>
<gene>
    <name evidence="1" type="ORF">MAR_032061</name>
    <name evidence="2" type="ORF">MAR_032154</name>
</gene>
<evidence type="ECO:0000313" key="2">
    <source>
        <dbReference type="EMBL" id="WAR17560.1"/>
    </source>
</evidence>
<evidence type="ECO:0000313" key="3">
    <source>
        <dbReference type="Proteomes" id="UP001164746"/>
    </source>
</evidence>
<proteinExistence type="predicted"/>
<keyword evidence="3" id="KW-1185">Reference proteome</keyword>
<dbReference type="Proteomes" id="UP001164746">
    <property type="component" value="Chromosome 10"/>
</dbReference>
<dbReference type="EMBL" id="CP111021">
    <property type="protein sequence ID" value="WAR17560.1"/>
    <property type="molecule type" value="Genomic_DNA"/>
</dbReference>
<accession>A0ABY7F6L5</accession>